<organism evidence="1 4">
    <name type="scientific">Ralstonia flatus</name>
    <dbReference type="NCBI Taxonomy" id="3058601"/>
    <lineage>
        <taxon>Bacteria</taxon>
        <taxon>Pseudomonadati</taxon>
        <taxon>Pseudomonadota</taxon>
        <taxon>Betaproteobacteria</taxon>
        <taxon>Burkholderiales</taxon>
        <taxon>Burkholderiaceae</taxon>
        <taxon>Ralstonia</taxon>
    </lineage>
</organism>
<dbReference type="PROSITE" id="PS51257">
    <property type="entry name" value="PROKAR_LIPOPROTEIN"/>
    <property type="match status" value="1"/>
</dbReference>
<evidence type="ECO:0000313" key="3">
    <source>
        <dbReference type="Proteomes" id="UP001189792"/>
    </source>
</evidence>
<gene>
    <name evidence="2" type="ORF">R77564_04373</name>
    <name evidence="1" type="ORF">R77567_03898</name>
</gene>
<evidence type="ECO:0000313" key="1">
    <source>
        <dbReference type="EMBL" id="CAJ0886993.1"/>
    </source>
</evidence>
<evidence type="ECO:0000313" key="2">
    <source>
        <dbReference type="EMBL" id="CAJ0899844.1"/>
    </source>
</evidence>
<evidence type="ECO:0000313" key="4">
    <source>
        <dbReference type="Proteomes" id="UP001190491"/>
    </source>
</evidence>
<dbReference type="EMBL" id="CAUDLI010000011">
    <property type="protein sequence ID" value="CAJ0899844.1"/>
    <property type="molecule type" value="Genomic_DNA"/>
</dbReference>
<reference evidence="1 3" key="1">
    <citation type="submission" date="2023-07" db="EMBL/GenBank/DDBJ databases">
        <authorList>
            <person name="Peeters C."/>
        </authorList>
    </citation>
    <scope>NUCLEOTIDE SEQUENCE</scope>
    <source>
        <strain evidence="2 3">LMG 32965</strain>
        <strain evidence="1">R-77567</strain>
    </source>
</reference>
<dbReference type="Proteomes" id="UP001190491">
    <property type="component" value="Unassembled WGS sequence"/>
</dbReference>
<accession>A0AAD2C9Z8</accession>
<keyword evidence="3" id="KW-1185">Reference proteome</keyword>
<dbReference type="Proteomes" id="UP001189792">
    <property type="component" value="Unassembled WGS sequence"/>
</dbReference>
<comment type="caution">
    <text evidence="1">The sequence shown here is derived from an EMBL/GenBank/DDBJ whole genome shotgun (WGS) entry which is preliminary data.</text>
</comment>
<dbReference type="RefSeq" id="WP_206272597.1">
    <property type="nucleotide sequence ID" value="NZ_CAUDKO010000010.1"/>
</dbReference>
<dbReference type="AlphaFoldDB" id="A0AAD2C9Z8"/>
<name>A0AAD2C9Z8_9RALS</name>
<protein>
    <recommendedName>
        <fullName evidence="5">Lipoprotein</fullName>
    </recommendedName>
</protein>
<dbReference type="EMBL" id="CAUDKO010000010">
    <property type="protein sequence ID" value="CAJ0886993.1"/>
    <property type="molecule type" value="Genomic_DNA"/>
</dbReference>
<evidence type="ECO:0008006" key="5">
    <source>
        <dbReference type="Google" id="ProtNLM"/>
    </source>
</evidence>
<proteinExistence type="predicted"/>
<sequence length="198" mass="21820">MLKKKWLEWAPARIARLVPVLAAAALGGCADNYPWPRDWPALPENNLQAGCPQLDGLYANRGEMTVKPVYDIDRGLSQQLLRVSPKTRGARVQLRQATPDVLEVVVLEADGQELRRETLLSSRGDFECKAGTLWLREVATVMKDGTGIGRNTTRFGLSVAADGTLAGQQKMFAAGAVGWLVPLVQTMDSWYRWDKVGN</sequence>